<reference evidence="4" key="1">
    <citation type="submission" date="2023-06" db="EMBL/GenBank/DDBJ databases">
        <title>Genomic analysis of the entomopathogenic nematode Steinernema hermaphroditum.</title>
        <authorList>
            <person name="Schwarz E.M."/>
            <person name="Heppert J.K."/>
            <person name="Baniya A."/>
            <person name="Schwartz H.T."/>
            <person name="Tan C.-H."/>
            <person name="Antoshechkin I."/>
            <person name="Sternberg P.W."/>
            <person name="Goodrich-Blair H."/>
            <person name="Dillman A.R."/>
        </authorList>
    </citation>
    <scope>NUCLEOTIDE SEQUENCE</scope>
    <source>
        <strain evidence="4">PS9179</strain>
        <tissue evidence="4">Whole animal</tissue>
    </source>
</reference>
<gene>
    <name evidence="4" type="ORF">QR680_002519</name>
</gene>
<keyword evidence="5" id="KW-1185">Reference proteome</keyword>
<comment type="caution">
    <text evidence="4">The sequence shown here is derived from an EMBL/GenBank/DDBJ whole genome shotgun (WGS) entry which is preliminary data.</text>
</comment>
<organism evidence="4 5">
    <name type="scientific">Steinernema hermaphroditum</name>
    <dbReference type="NCBI Taxonomy" id="289476"/>
    <lineage>
        <taxon>Eukaryota</taxon>
        <taxon>Metazoa</taxon>
        <taxon>Ecdysozoa</taxon>
        <taxon>Nematoda</taxon>
        <taxon>Chromadorea</taxon>
        <taxon>Rhabditida</taxon>
        <taxon>Tylenchina</taxon>
        <taxon>Panagrolaimomorpha</taxon>
        <taxon>Strongyloidoidea</taxon>
        <taxon>Steinernematidae</taxon>
        <taxon>Steinernema</taxon>
    </lineage>
</organism>
<dbReference type="SFLD" id="SFLDS00005">
    <property type="entry name" value="Isoprenoid_Synthase_Type_I"/>
    <property type="match status" value="1"/>
</dbReference>
<dbReference type="Pfam" id="PF00348">
    <property type="entry name" value="polyprenyl_synt"/>
    <property type="match status" value="1"/>
</dbReference>
<protein>
    <recommendedName>
        <fullName evidence="6">Geranylgeranyl pyrophosphate synthase</fullName>
    </recommendedName>
</protein>
<sequence>MENGESLNMVDSVSDDVLLAPFYYIRRMPGKQIRSELSKAFNHWLRIEESKLSTIMELVEMLHNASLMIDDIEDNSVLRRGLPVTHNIYGVPATINAANYVYFMALSKCVQLGHPRAIEIFSEKMLELHRGQGKELHWRDTHTCPTETEYENMVKQKTGGLFSLAVQLMQLFSKHTTDFTDLVNNLAVYFQIRDDYINLTSADYAKQKSFAEDLTEGKFSHPIISALTSIRDANDEILAILRQRTTDNEVKKYCISLIKDRGGFRATEARLVAVMVSIKRNLGDLPENPFVSLLLKKIDIMSDEVKNAERSNGEEHIVQQK</sequence>
<keyword evidence="2" id="KW-0460">Magnesium</keyword>
<dbReference type="SUPFAM" id="SSF48576">
    <property type="entry name" value="Terpenoid synthases"/>
    <property type="match status" value="1"/>
</dbReference>
<evidence type="ECO:0000256" key="3">
    <source>
        <dbReference type="RuleBase" id="RU004466"/>
    </source>
</evidence>
<dbReference type="GO" id="GO:0042811">
    <property type="term" value="P:pheromone biosynthetic process"/>
    <property type="evidence" value="ECO:0007669"/>
    <property type="project" value="UniProtKB-ARBA"/>
</dbReference>
<dbReference type="InterPro" id="IPR008949">
    <property type="entry name" value="Isoprenoid_synthase_dom_sf"/>
</dbReference>
<dbReference type="GO" id="GO:0008299">
    <property type="term" value="P:isoprenoid biosynthetic process"/>
    <property type="evidence" value="ECO:0007669"/>
    <property type="project" value="InterPro"/>
</dbReference>
<dbReference type="PROSITE" id="PS00723">
    <property type="entry name" value="POLYPRENYL_SYNTHASE_1"/>
    <property type="match status" value="1"/>
</dbReference>
<evidence type="ECO:0000256" key="2">
    <source>
        <dbReference type="ARBA" id="ARBA00022842"/>
    </source>
</evidence>
<dbReference type="GO" id="GO:0046872">
    <property type="term" value="F:metal ion binding"/>
    <property type="evidence" value="ECO:0007669"/>
    <property type="project" value="UniProtKB-KW"/>
</dbReference>
<dbReference type="PANTHER" id="PTHR12001:SF44">
    <property type="entry name" value="GERANYLGERANYL PYROPHOSPHATE SYNTHASE"/>
    <property type="match status" value="1"/>
</dbReference>
<comment type="similarity">
    <text evidence="3">Belongs to the FPP/GGPP synthase family.</text>
</comment>
<dbReference type="InterPro" id="IPR000092">
    <property type="entry name" value="Polyprenyl_synt"/>
</dbReference>
<keyword evidence="3" id="KW-0808">Transferase</keyword>
<evidence type="ECO:0000256" key="1">
    <source>
        <dbReference type="ARBA" id="ARBA00022723"/>
    </source>
</evidence>
<dbReference type="Gene3D" id="1.10.600.10">
    <property type="entry name" value="Farnesyl Diphosphate Synthase"/>
    <property type="match status" value="1"/>
</dbReference>
<dbReference type="InterPro" id="IPR033749">
    <property type="entry name" value="Polyprenyl_synt_CS"/>
</dbReference>
<evidence type="ECO:0000313" key="5">
    <source>
        <dbReference type="Proteomes" id="UP001175271"/>
    </source>
</evidence>
<accession>A0AA39LIB5</accession>
<dbReference type="AlphaFoldDB" id="A0AA39LIB5"/>
<name>A0AA39LIB5_9BILA</name>
<proteinExistence type="inferred from homology"/>
<dbReference type="EMBL" id="JAUCMV010000005">
    <property type="protein sequence ID" value="KAK0398298.1"/>
    <property type="molecule type" value="Genomic_DNA"/>
</dbReference>
<keyword evidence="1" id="KW-0479">Metal-binding</keyword>
<dbReference type="GO" id="GO:0004659">
    <property type="term" value="F:prenyltransferase activity"/>
    <property type="evidence" value="ECO:0007669"/>
    <property type="project" value="InterPro"/>
</dbReference>
<evidence type="ECO:0008006" key="6">
    <source>
        <dbReference type="Google" id="ProtNLM"/>
    </source>
</evidence>
<dbReference type="CDD" id="cd00685">
    <property type="entry name" value="Trans_IPPS_HT"/>
    <property type="match status" value="1"/>
</dbReference>
<dbReference type="Proteomes" id="UP001175271">
    <property type="component" value="Unassembled WGS sequence"/>
</dbReference>
<evidence type="ECO:0000313" key="4">
    <source>
        <dbReference type="EMBL" id="KAK0398298.1"/>
    </source>
</evidence>
<dbReference type="PANTHER" id="PTHR12001">
    <property type="entry name" value="GERANYLGERANYL PYROPHOSPHATE SYNTHASE"/>
    <property type="match status" value="1"/>
</dbReference>